<organism evidence="1 2">
    <name type="scientific">Cohnella faecalis</name>
    <dbReference type="NCBI Taxonomy" id="2315694"/>
    <lineage>
        <taxon>Bacteria</taxon>
        <taxon>Bacillati</taxon>
        <taxon>Bacillota</taxon>
        <taxon>Bacilli</taxon>
        <taxon>Bacillales</taxon>
        <taxon>Paenibacillaceae</taxon>
        <taxon>Cohnella</taxon>
    </lineage>
</organism>
<dbReference type="EMBL" id="QXJM01000039">
    <property type="protein sequence ID" value="RIE02928.1"/>
    <property type="molecule type" value="Genomic_DNA"/>
</dbReference>
<comment type="caution">
    <text evidence="1">The sequence shown here is derived from an EMBL/GenBank/DDBJ whole genome shotgun (WGS) entry which is preliminary data.</text>
</comment>
<accession>A0A398CQ86</accession>
<keyword evidence="2" id="KW-1185">Reference proteome</keyword>
<dbReference type="AlphaFoldDB" id="A0A398CQ86"/>
<dbReference type="SUPFAM" id="SSF48452">
    <property type="entry name" value="TPR-like"/>
    <property type="match status" value="1"/>
</dbReference>
<dbReference type="InterPro" id="IPR011990">
    <property type="entry name" value="TPR-like_helical_dom_sf"/>
</dbReference>
<evidence type="ECO:0000313" key="1">
    <source>
        <dbReference type="EMBL" id="RIE02928.1"/>
    </source>
</evidence>
<evidence type="ECO:0000313" key="2">
    <source>
        <dbReference type="Proteomes" id="UP000266340"/>
    </source>
</evidence>
<reference evidence="1 2" key="1">
    <citation type="submission" date="2018-09" db="EMBL/GenBank/DDBJ databases">
        <title>Cohnella cavernae sp. nov., isolated from a karst cave.</title>
        <authorList>
            <person name="Zhu H."/>
        </authorList>
    </citation>
    <scope>NUCLEOTIDE SEQUENCE [LARGE SCALE GENOMIC DNA]</scope>
    <source>
        <strain evidence="1 2">K2E09-144</strain>
    </source>
</reference>
<dbReference type="Gene3D" id="1.25.40.10">
    <property type="entry name" value="Tetratricopeptide repeat domain"/>
    <property type="match status" value="1"/>
</dbReference>
<dbReference type="OrthoDB" id="1807878at2"/>
<proteinExistence type="predicted"/>
<evidence type="ECO:0008006" key="3">
    <source>
        <dbReference type="Google" id="ProtNLM"/>
    </source>
</evidence>
<name>A0A398CQ86_9BACL</name>
<protein>
    <recommendedName>
        <fullName evidence="3">Tetratricopeptide repeat protein</fullName>
    </recommendedName>
</protein>
<dbReference type="Proteomes" id="UP000266340">
    <property type="component" value="Unassembled WGS sequence"/>
</dbReference>
<gene>
    <name evidence="1" type="ORF">D3H35_20175</name>
</gene>
<sequence>MSAQSVHMKQFEEAKILHYKGVDGDKKAVIKANEMLLKLREAEPDNAQIEAYYGSTLVLLGRDAVKVLDRADKAEEGLDALNRAVSLDSNHKEIRLLRGNICLRLPESFFHCSETAIEDFTFLLDRYKENSGYLTPKQVREVLRNLAAAYQNAGKPDKADTVLQRIVEFERKKKG</sequence>